<protein>
    <submittedName>
        <fullName evidence="1">Uncharacterized protein</fullName>
    </submittedName>
</protein>
<accession>A0AAU8KWF7</accession>
<dbReference type="InterPro" id="IPR025915">
    <property type="entry name" value="Phage_gp49_66"/>
</dbReference>
<name>A0AAU8KWF7_9CAUD</name>
<sequence>MSSRKGKSLTIESIKSRIVEVQYEERLVLGQNMTTANFKMDNGFVVYGKKPSTTIDPVNFDRARGREIAYENTLEQLWELEAYRSLSEDMLMGAASGIDIDVYKYKIRSSELFEHYQHQTKAIVLEFQPPARPNFITAPPFKVTLYHPNEYRSFDEINAAAFNEVKEYLLKNLPLDLLYPELIIRIAKTAYTAQYVYVLAELDGGVRPWVGLNNDERRGICKDVVEILKGEGGRFPQSLSSKIFVAVVNSFK</sequence>
<proteinExistence type="predicted"/>
<dbReference type="EMBL" id="PP869623">
    <property type="protein sequence ID" value="XCN27949.1"/>
    <property type="molecule type" value="Genomic_DNA"/>
</dbReference>
<organism evidence="1">
    <name type="scientific">Serratia phage Kevin</name>
    <dbReference type="NCBI Taxonomy" id="3161161"/>
    <lineage>
        <taxon>Viruses</taxon>
        <taxon>Duplodnaviria</taxon>
        <taxon>Heunggongvirae</taxon>
        <taxon>Uroviricota</taxon>
        <taxon>Caudoviricetes</taxon>
        <taxon>Pantevenvirales</taxon>
        <taxon>Ackermannviridae</taxon>
        <taxon>Miltonvirus</taxon>
    </lineage>
</organism>
<reference evidence="1" key="1">
    <citation type="submission" date="2024-06" db="EMBL/GenBank/DDBJ databases">
        <authorList>
            <person name="Melgar S."/>
            <person name="Ryabinky S."/>
            <person name="Merugu K."/>
            <person name="Desisa B."/>
            <person name="Truong H."/>
            <person name="Jamal R."/>
            <person name="Sandhu A."/>
            <person name="Johnson A."/>
        </authorList>
    </citation>
    <scope>NUCLEOTIDE SEQUENCE</scope>
</reference>
<evidence type="ECO:0000313" key="1">
    <source>
        <dbReference type="EMBL" id="XCN27949.1"/>
    </source>
</evidence>
<dbReference type="Pfam" id="PF13876">
    <property type="entry name" value="Phage_gp49_66"/>
    <property type="match status" value="1"/>
</dbReference>